<dbReference type="Proteomes" id="UP000095751">
    <property type="component" value="Unassembled WGS sequence"/>
</dbReference>
<gene>
    <name evidence="2" type="ORF">FRACYDRAFT_246829</name>
</gene>
<keyword evidence="3" id="KW-1185">Reference proteome</keyword>
<dbReference type="EMBL" id="KV784371">
    <property type="protein sequence ID" value="OEU10447.1"/>
    <property type="molecule type" value="Genomic_DNA"/>
</dbReference>
<dbReference type="AlphaFoldDB" id="A0A1E7EX70"/>
<organism evidence="2 3">
    <name type="scientific">Fragilariopsis cylindrus CCMP1102</name>
    <dbReference type="NCBI Taxonomy" id="635003"/>
    <lineage>
        <taxon>Eukaryota</taxon>
        <taxon>Sar</taxon>
        <taxon>Stramenopiles</taxon>
        <taxon>Ochrophyta</taxon>
        <taxon>Bacillariophyta</taxon>
        <taxon>Bacillariophyceae</taxon>
        <taxon>Bacillariophycidae</taxon>
        <taxon>Bacillariales</taxon>
        <taxon>Bacillariaceae</taxon>
        <taxon>Fragilariopsis</taxon>
    </lineage>
</organism>
<evidence type="ECO:0000313" key="2">
    <source>
        <dbReference type="EMBL" id="OEU10447.1"/>
    </source>
</evidence>
<dbReference type="KEGG" id="fcy:FRACYDRAFT_246829"/>
<evidence type="ECO:0000256" key="1">
    <source>
        <dbReference type="SAM" id="MobiDB-lite"/>
    </source>
</evidence>
<evidence type="ECO:0000313" key="3">
    <source>
        <dbReference type="Proteomes" id="UP000095751"/>
    </source>
</evidence>
<feature type="region of interest" description="Disordered" evidence="1">
    <location>
        <begin position="1"/>
        <end position="41"/>
    </location>
</feature>
<protein>
    <submittedName>
        <fullName evidence="2">Uncharacterized protein</fullName>
    </submittedName>
</protein>
<name>A0A1E7EX70_9STRA</name>
<reference evidence="2 3" key="1">
    <citation type="submission" date="2016-09" db="EMBL/GenBank/DDBJ databases">
        <title>Extensive genetic diversity and differential bi-allelic expression allows diatom success in the polar Southern Ocean.</title>
        <authorList>
            <consortium name="DOE Joint Genome Institute"/>
            <person name="Mock T."/>
            <person name="Otillar R.P."/>
            <person name="Strauss J."/>
            <person name="Dupont C."/>
            <person name="Frickenhaus S."/>
            <person name="Maumus F."/>
            <person name="Mcmullan M."/>
            <person name="Sanges R."/>
            <person name="Schmutz J."/>
            <person name="Toseland A."/>
            <person name="Valas R."/>
            <person name="Veluchamy A."/>
            <person name="Ward B.J."/>
            <person name="Allen A."/>
            <person name="Barry K."/>
            <person name="Falciatore A."/>
            <person name="Ferrante M."/>
            <person name="Fortunato A.E."/>
            <person name="Gloeckner G."/>
            <person name="Gruber A."/>
            <person name="Hipkin R."/>
            <person name="Janech M."/>
            <person name="Kroth P."/>
            <person name="Leese F."/>
            <person name="Lindquist E."/>
            <person name="Lyon B.R."/>
            <person name="Martin J."/>
            <person name="Mayer C."/>
            <person name="Parker M."/>
            <person name="Quesneville H."/>
            <person name="Raymond J."/>
            <person name="Uhlig C."/>
            <person name="Valentin K.U."/>
            <person name="Worden A.Z."/>
            <person name="Armbrust E.V."/>
            <person name="Bowler C."/>
            <person name="Green B."/>
            <person name="Moulton V."/>
            <person name="Van Oosterhout C."/>
            <person name="Grigoriev I."/>
        </authorList>
    </citation>
    <scope>NUCLEOTIDE SEQUENCE [LARGE SCALE GENOMIC DNA]</scope>
    <source>
        <strain evidence="2 3">CCMP1102</strain>
    </source>
</reference>
<accession>A0A1E7EX70</accession>
<proteinExistence type="predicted"/>
<feature type="compositionally biased region" description="Low complexity" evidence="1">
    <location>
        <begin position="8"/>
        <end position="17"/>
    </location>
</feature>
<dbReference type="InParanoid" id="A0A1E7EX70"/>
<sequence>MTKKNSRKQSSSRTQKSILDTMALSPPRGGRTVPPGFFPNDGTKEEEIEALKLVLRIEGSNPYKDDPYNIYKQFMPMTRYEELDYHVYLTMLHDEDMDVDNKYVAIQNLMKQLFSTQHAWVPPTWTSGSRYQYNKPLHTRRRKELCTYSIESPPKIHQKMR</sequence>